<sequence length="272" mass="31388">MYKTFFFSLLMIFSIISISAQENINDYKYIIVPVQYDFQKGEDTFQINSLTKFLFEREGFNVIYNTDVFPQDLSQNRCLALTAKLKSKSSMFATEANYDLLNCNNEVVYSSKVGSSKNKDFKKSYHEAIRKSFEHIEKLNYKYTGSNAVETPKEIVQLEVPKKTITKQVEVQHKIHKISEEPKVAIREIPVELTKKAENQSQDELLYAQSNSVGFQLVDSSPKVVYILQQTSVKDVYVLKDKNGIVFNSNGQWIAEYYENGVLVNKVLNIKF</sequence>
<dbReference type="OrthoDB" id="1274006at2"/>
<keyword evidence="1" id="KW-0732">Signal</keyword>
<reference evidence="2 3" key="1">
    <citation type="submission" date="2016-10" db="EMBL/GenBank/DDBJ databases">
        <title>Lutibacter sp. LPB0138, isolated from marine gastropod.</title>
        <authorList>
            <person name="Kim E."/>
            <person name="Yi H."/>
        </authorList>
    </citation>
    <scope>NUCLEOTIDE SEQUENCE [LARGE SCALE GENOMIC DNA]</scope>
    <source>
        <strain evidence="2 3">LPB0138</strain>
    </source>
</reference>
<organism evidence="2 3">
    <name type="scientific">Urechidicola croceus</name>
    <dbReference type="NCBI Taxonomy" id="1850246"/>
    <lineage>
        <taxon>Bacteria</taxon>
        <taxon>Pseudomonadati</taxon>
        <taxon>Bacteroidota</taxon>
        <taxon>Flavobacteriia</taxon>
        <taxon>Flavobacteriales</taxon>
        <taxon>Flavobacteriaceae</taxon>
        <taxon>Urechidicola</taxon>
    </lineage>
</organism>
<evidence type="ECO:0000256" key="1">
    <source>
        <dbReference type="SAM" id="SignalP"/>
    </source>
</evidence>
<accession>A0A1D8PB27</accession>
<dbReference type="Proteomes" id="UP000176050">
    <property type="component" value="Chromosome"/>
</dbReference>
<dbReference type="EMBL" id="CP017478">
    <property type="protein sequence ID" value="AOW21782.1"/>
    <property type="molecule type" value="Genomic_DNA"/>
</dbReference>
<dbReference type="AlphaFoldDB" id="A0A1D8PB27"/>
<feature type="chain" id="PRO_5009111060" evidence="1">
    <location>
        <begin position="21"/>
        <end position="272"/>
    </location>
</feature>
<dbReference type="RefSeq" id="WP_070237942.1">
    <property type="nucleotide sequence ID" value="NZ_CP017478.1"/>
</dbReference>
<keyword evidence="3" id="KW-1185">Reference proteome</keyword>
<dbReference type="KEGG" id="lul:LPB138_14325"/>
<name>A0A1D8PB27_9FLAO</name>
<evidence type="ECO:0000313" key="3">
    <source>
        <dbReference type="Proteomes" id="UP000176050"/>
    </source>
</evidence>
<feature type="signal peptide" evidence="1">
    <location>
        <begin position="1"/>
        <end position="20"/>
    </location>
</feature>
<evidence type="ECO:0000313" key="2">
    <source>
        <dbReference type="EMBL" id="AOW21782.1"/>
    </source>
</evidence>
<protein>
    <submittedName>
        <fullName evidence="2">Uncharacterized protein</fullName>
    </submittedName>
</protein>
<proteinExistence type="predicted"/>
<gene>
    <name evidence="2" type="ORF">LPB138_14325</name>
</gene>
<dbReference type="STRING" id="1850246.LPB138_14325"/>